<feature type="compositionally biased region" description="Polar residues" evidence="1">
    <location>
        <begin position="1"/>
        <end position="21"/>
    </location>
</feature>
<sequence>MWERPATSSMLQASKRNSNDLGSEEVVDEFDDFAPAAKRRRRSSTTLFQLLQCSHALQKSAILGIKERRAFVTENLAFDAICQSVRSRWPSTWRRLRPMQLSKTCDEDVFVAMEVLNIHMTAQPVMCC</sequence>
<dbReference type="AlphaFoldDB" id="A0A7S3HIL6"/>
<accession>A0A7S3HIL6</accession>
<gene>
    <name evidence="2" type="ORF">SELO1098_LOCUS25526</name>
</gene>
<evidence type="ECO:0000313" key="2">
    <source>
        <dbReference type="EMBL" id="CAE0296672.1"/>
    </source>
</evidence>
<evidence type="ECO:0000256" key="1">
    <source>
        <dbReference type="SAM" id="MobiDB-lite"/>
    </source>
</evidence>
<organism evidence="2">
    <name type="scientific">Spumella elongata</name>
    <dbReference type="NCBI Taxonomy" id="89044"/>
    <lineage>
        <taxon>Eukaryota</taxon>
        <taxon>Sar</taxon>
        <taxon>Stramenopiles</taxon>
        <taxon>Ochrophyta</taxon>
        <taxon>Chrysophyceae</taxon>
        <taxon>Chromulinales</taxon>
        <taxon>Chromulinaceae</taxon>
        <taxon>Spumella</taxon>
    </lineage>
</organism>
<dbReference type="EMBL" id="HBIC01049991">
    <property type="protein sequence ID" value="CAE0296672.1"/>
    <property type="molecule type" value="Transcribed_RNA"/>
</dbReference>
<proteinExistence type="predicted"/>
<feature type="region of interest" description="Disordered" evidence="1">
    <location>
        <begin position="1"/>
        <end position="23"/>
    </location>
</feature>
<protein>
    <submittedName>
        <fullName evidence="2">Uncharacterized protein</fullName>
    </submittedName>
</protein>
<reference evidence="2" key="1">
    <citation type="submission" date="2021-01" db="EMBL/GenBank/DDBJ databases">
        <authorList>
            <person name="Corre E."/>
            <person name="Pelletier E."/>
            <person name="Niang G."/>
            <person name="Scheremetjew M."/>
            <person name="Finn R."/>
            <person name="Kale V."/>
            <person name="Holt S."/>
            <person name="Cochrane G."/>
            <person name="Meng A."/>
            <person name="Brown T."/>
            <person name="Cohen L."/>
        </authorList>
    </citation>
    <scope>NUCLEOTIDE SEQUENCE</scope>
    <source>
        <strain evidence="2">CCAP 955/1</strain>
    </source>
</reference>
<name>A0A7S3HIL6_9STRA</name>